<organism evidence="1 2">
    <name type="scientific">Sandarakinorhabdus glacialis</name>
    <dbReference type="NCBI Taxonomy" id="1614636"/>
    <lineage>
        <taxon>Bacteria</taxon>
        <taxon>Pseudomonadati</taxon>
        <taxon>Pseudomonadota</taxon>
        <taxon>Alphaproteobacteria</taxon>
        <taxon>Sphingomonadales</taxon>
        <taxon>Sphingosinicellaceae</taxon>
        <taxon>Sandarakinorhabdus</taxon>
    </lineage>
</organism>
<reference evidence="1" key="1">
    <citation type="journal article" date="2014" name="Int. J. Syst. Evol. Microbiol.">
        <title>Complete genome sequence of Corynebacterium casei LMG S-19264T (=DSM 44701T), isolated from a smear-ripened cheese.</title>
        <authorList>
            <consortium name="US DOE Joint Genome Institute (JGI-PGF)"/>
            <person name="Walter F."/>
            <person name="Albersmeier A."/>
            <person name="Kalinowski J."/>
            <person name="Ruckert C."/>
        </authorList>
    </citation>
    <scope>NUCLEOTIDE SEQUENCE</scope>
    <source>
        <strain evidence="1">CGMCC 1.15519</strain>
    </source>
</reference>
<dbReference type="EMBL" id="BMJM01000009">
    <property type="protein sequence ID" value="GGE17598.1"/>
    <property type="molecule type" value="Genomic_DNA"/>
</dbReference>
<name>A0A916ZX65_9SPHN</name>
<gene>
    <name evidence="1" type="ORF">GCM10011529_25130</name>
</gene>
<protein>
    <submittedName>
        <fullName evidence="1">Uncharacterized protein</fullName>
    </submittedName>
</protein>
<evidence type="ECO:0000313" key="1">
    <source>
        <dbReference type="EMBL" id="GGE17598.1"/>
    </source>
</evidence>
<accession>A0A916ZX65</accession>
<reference evidence="1" key="2">
    <citation type="submission" date="2020-09" db="EMBL/GenBank/DDBJ databases">
        <authorList>
            <person name="Sun Q."/>
            <person name="Zhou Y."/>
        </authorList>
    </citation>
    <scope>NUCLEOTIDE SEQUENCE</scope>
    <source>
        <strain evidence="1">CGMCC 1.15519</strain>
    </source>
</reference>
<comment type="caution">
    <text evidence="1">The sequence shown here is derived from an EMBL/GenBank/DDBJ whole genome shotgun (WGS) entry which is preliminary data.</text>
</comment>
<keyword evidence="2" id="KW-1185">Reference proteome</keyword>
<proteinExistence type="predicted"/>
<evidence type="ECO:0000313" key="2">
    <source>
        <dbReference type="Proteomes" id="UP000635071"/>
    </source>
</evidence>
<dbReference type="AlphaFoldDB" id="A0A916ZX65"/>
<sequence length="103" mass="10791">MFGTEECPKPSSPDEVVVCARLPDSEIYRIPQQLRAANDQRTSPFQANRSLLLGDASGGAGGSIGSCSVVGSGGASGCNQDHIDAWARDRTGRMGQSEEVPPQ</sequence>
<dbReference type="Proteomes" id="UP000635071">
    <property type="component" value="Unassembled WGS sequence"/>
</dbReference>